<keyword evidence="2" id="KW-0645">Protease</keyword>
<feature type="compositionally biased region" description="Gly residues" evidence="1">
    <location>
        <begin position="24"/>
        <end position="34"/>
    </location>
</feature>
<dbReference type="Proteomes" id="UP000585474">
    <property type="component" value="Unassembled WGS sequence"/>
</dbReference>
<reference evidence="2 3" key="1">
    <citation type="submission" date="2019-07" db="EMBL/GenBank/DDBJ databases">
        <title>De Novo Assembly of kiwifruit Actinidia rufa.</title>
        <authorList>
            <person name="Sugita-Konishi S."/>
            <person name="Sato K."/>
            <person name="Mori E."/>
            <person name="Abe Y."/>
            <person name="Kisaki G."/>
            <person name="Hamano K."/>
            <person name="Suezawa K."/>
            <person name="Otani M."/>
            <person name="Fukuda T."/>
            <person name="Manabe T."/>
            <person name="Gomi K."/>
            <person name="Tabuchi M."/>
            <person name="Akimitsu K."/>
            <person name="Kataoka I."/>
        </authorList>
    </citation>
    <scope>NUCLEOTIDE SEQUENCE [LARGE SCALE GENOMIC DNA]</scope>
    <source>
        <strain evidence="3">cv. Fuchu</strain>
    </source>
</reference>
<organism evidence="2 3">
    <name type="scientific">Actinidia rufa</name>
    <dbReference type="NCBI Taxonomy" id="165716"/>
    <lineage>
        <taxon>Eukaryota</taxon>
        <taxon>Viridiplantae</taxon>
        <taxon>Streptophyta</taxon>
        <taxon>Embryophyta</taxon>
        <taxon>Tracheophyta</taxon>
        <taxon>Spermatophyta</taxon>
        <taxon>Magnoliopsida</taxon>
        <taxon>eudicotyledons</taxon>
        <taxon>Gunneridae</taxon>
        <taxon>Pentapetalae</taxon>
        <taxon>asterids</taxon>
        <taxon>Ericales</taxon>
        <taxon>Actinidiaceae</taxon>
        <taxon>Actinidia</taxon>
    </lineage>
</organism>
<keyword evidence="2" id="KW-0378">Hydrolase</keyword>
<protein>
    <submittedName>
        <fullName evidence="2">Eukaryotic aspartyl protease family protein</fullName>
    </submittedName>
</protein>
<sequence length="114" mass="12139">MAQRSDEEREEWAAAQEGDLHAAGRGGGGEVESGGIGDGFGVVFSVAEHALEGMAGEPDEVAAGVHVEREDERMTERKMKKAGVAMRVERERLLDREDGGGGFKRGLGLGWRSG</sequence>
<accession>A0A7J0FR63</accession>
<feature type="region of interest" description="Disordered" evidence="1">
    <location>
        <begin position="1"/>
        <end position="34"/>
    </location>
</feature>
<dbReference type="GO" id="GO:0006508">
    <property type="term" value="P:proteolysis"/>
    <property type="evidence" value="ECO:0007669"/>
    <property type="project" value="UniProtKB-KW"/>
</dbReference>
<evidence type="ECO:0000313" key="3">
    <source>
        <dbReference type="Proteomes" id="UP000585474"/>
    </source>
</evidence>
<keyword evidence="3" id="KW-1185">Reference proteome</keyword>
<dbReference type="AlphaFoldDB" id="A0A7J0FR63"/>
<proteinExistence type="predicted"/>
<dbReference type="EMBL" id="BJWL01000014">
    <property type="protein sequence ID" value="GFZ01161.1"/>
    <property type="molecule type" value="Genomic_DNA"/>
</dbReference>
<dbReference type="GO" id="GO:0008233">
    <property type="term" value="F:peptidase activity"/>
    <property type="evidence" value="ECO:0007669"/>
    <property type="project" value="UniProtKB-KW"/>
</dbReference>
<gene>
    <name evidence="2" type="ORF">Acr_14g0007960</name>
</gene>
<evidence type="ECO:0000313" key="2">
    <source>
        <dbReference type="EMBL" id="GFZ01161.1"/>
    </source>
</evidence>
<evidence type="ECO:0000256" key="1">
    <source>
        <dbReference type="SAM" id="MobiDB-lite"/>
    </source>
</evidence>
<comment type="caution">
    <text evidence="2">The sequence shown here is derived from an EMBL/GenBank/DDBJ whole genome shotgun (WGS) entry which is preliminary data.</text>
</comment>
<name>A0A7J0FR63_9ERIC</name>